<dbReference type="SUPFAM" id="SSF57903">
    <property type="entry name" value="FYVE/PHD zinc finger"/>
    <property type="match status" value="1"/>
</dbReference>
<evidence type="ECO:0000259" key="3">
    <source>
        <dbReference type="Pfam" id="PF25298"/>
    </source>
</evidence>
<dbReference type="AlphaFoldDB" id="A0ABD0S908"/>
<comment type="caution">
    <text evidence="4">The sequence shown here is derived from an EMBL/GenBank/DDBJ whole genome shotgun (WGS) entry which is preliminary data.</text>
</comment>
<name>A0ABD0S908_LOXSC</name>
<feature type="domain" description="FP protein C-terminal" evidence="3">
    <location>
        <begin position="271"/>
        <end position="321"/>
    </location>
</feature>
<sequence length="325" mass="36909">MASKKCVKCKKNITKTKPGLVCSRCDKSIHADPACVKLSNKQINTLKNSPGIEWSCENCLQNLSRRSSFLIPDDSDDEFETGRDIQPVDTRKLVQEISRELKKTFREEIKSLEASMEFVTDQLSTMEQSILKQNAIIKDLENKNQDLINKSKNLELRVSVLEQGMNAFEQKNLFTCLEIAGLPNIHSNEMPKMLENIASKLDVDTNDVRSSSRLPGSKDKPGPILVEMKTPSARSQWIAASKEKCLTVGALMQNVSQEKAEDRVYLREALTKYVKTLLYTAKAQLGKSFKFVWCRDGKVCARKTETSKIFYIRSVQDLNRIQTQF</sequence>
<evidence type="ECO:0000259" key="2">
    <source>
        <dbReference type="Pfam" id="PF03258"/>
    </source>
</evidence>
<dbReference type="Pfam" id="PF25298">
    <property type="entry name" value="Baculo_FP_2nd"/>
    <property type="match status" value="1"/>
</dbReference>
<dbReference type="Proteomes" id="UP001549921">
    <property type="component" value="Unassembled WGS sequence"/>
</dbReference>
<evidence type="ECO:0008006" key="6">
    <source>
        <dbReference type="Google" id="ProtNLM"/>
    </source>
</evidence>
<feature type="domain" description="FP protein N-terminal" evidence="2">
    <location>
        <begin position="176"/>
        <end position="265"/>
    </location>
</feature>
<feature type="coiled-coil region" evidence="1">
    <location>
        <begin position="102"/>
        <end position="171"/>
    </location>
</feature>
<dbReference type="InterPro" id="IPR013083">
    <property type="entry name" value="Znf_RING/FYVE/PHD"/>
</dbReference>
<dbReference type="CDD" id="cd15489">
    <property type="entry name" value="PHD_SF"/>
    <property type="match status" value="1"/>
</dbReference>
<reference evidence="4 5" key="1">
    <citation type="submission" date="2024-06" db="EMBL/GenBank/DDBJ databases">
        <title>A chromosome-level genome assembly of beet webworm, Loxostege sticticalis.</title>
        <authorList>
            <person name="Zhang Y."/>
        </authorList>
    </citation>
    <scope>NUCLEOTIDE SEQUENCE [LARGE SCALE GENOMIC DNA]</scope>
    <source>
        <strain evidence="4">AQ028</strain>
        <tissue evidence="4">Male pupae</tissue>
    </source>
</reference>
<dbReference type="InterPro" id="IPR004941">
    <property type="entry name" value="FP_N"/>
</dbReference>
<dbReference type="Gene3D" id="3.30.40.10">
    <property type="entry name" value="Zinc/RING finger domain, C3HC4 (zinc finger)"/>
    <property type="match status" value="1"/>
</dbReference>
<organism evidence="4 5">
    <name type="scientific">Loxostege sticticalis</name>
    <name type="common">Beet webworm moth</name>
    <dbReference type="NCBI Taxonomy" id="481309"/>
    <lineage>
        <taxon>Eukaryota</taxon>
        <taxon>Metazoa</taxon>
        <taxon>Ecdysozoa</taxon>
        <taxon>Arthropoda</taxon>
        <taxon>Hexapoda</taxon>
        <taxon>Insecta</taxon>
        <taxon>Pterygota</taxon>
        <taxon>Neoptera</taxon>
        <taxon>Endopterygota</taxon>
        <taxon>Lepidoptera</taxon>
        <taxon>Glossata</taxon>
        <taxon>Ditrysia</taxon>
        <taxon>Pyraloidea</taxon>
        <taxon>Crambidae</taxon>
        <taxon>Pyraustinae</taxon>
        <taxon>Loxostege</taxon>
    </lineage>
</organism>
<dbReference type="EMBL" id="JBEDNZ010000026">
    <property type="protein sequence ID" value="KAL0810549.1"/>
    <property type="molecule type" value="Genomic_DNA"/>
</dbReference>
<keyword evidence="1" id="KW-0175">Coiled coil</keyword>
<evidence type="ECO:0000313" key="5">
    <source>
        <dbReference type="Proteomes" id="UP001549921"/>
    </source>
</evidence>
<proteinExistence type="predicted"/>
<evidence type="ECO:0000313" key="4">
    <source>
        <dbReference type="EMBL" id="KAL0810549.1"/>
    </source>
</evidence>
<evidence type="ECO:0000256" key="1">
    <source>
        <dbReference type="SAM" id="Coils"/>
    </source>
</evidence>
<gene>
    <name evidence="4" type="ORF">ABMA28_010669</name>
</gene>
<dbReference type="Pfam" id="PF03258">
    <property type="entry name" value="Baculo_FP"/>
    <property type="match status" value="1"/>
</dbReference>
<dbReference type="InterPro" id="IPR011011">
    <property type="entry name" value="Znf_FYVE_PHD"/>
</dbReference>
<protein>
    <recommendedName>
        <fullName evidence="6">Zinc finger DNA binding protein</fullName>
    </recommendedName>
</protein>
<accession>A0ABD0S908</accession>
<dbReference type="InterPro" id="IPR057251">
    <property type="entry name" value="FP_C"/>
</dbReference>